<organism evidence="1 2">
    <name type="scientific">Campylobacter concisus</name>
    <dbReference type="NCBI Taxonomy" id="199"/>
    <lineage>
        <taxon>Bacteria</taxon>
        <taxon>Pseudomonadati</taxon>
        <taxon>Campylobacterota</taxon>
        <taxon>Epsilonproteobacteria</taxon>
        <taxon>Campylobacterales</taxon>
        <taxon>Campylobacteraceae</taxon>
        <taxon>Campylobacter</taxon>
    </lineage>
</organism>
<keyword evidence="1" id="KW-0378">Hydrolase</keyword>
<keyword evidence="1" id="KW-0347">Helicase</keyword>
<keyword evidence="1" id="KW-0547">Nucleotide-binding</keyword>
<dbReference type="Proteomes" id="UP000594513">
    <property type="component" value="Chromosome"/>
</dbReference>
<proteinExistence type="predicted"/>
<protein>
    <submittedName>
        <fullName evidence="1">Helicase</fullName>
    </submittedName>
</protein>
<evidence type="ECO:0000313" key="2">
    <source>
        <dbReference type="Proteomes" id="UP000594513"/>
    </source>
</evidence>
<sequence>MEKNLKNDTKISGKLLDINTHRKVAKVGMGVTLATVCLTALCMNGRGMKKLHTVSGIAFTCFALYHAGLYDNGIFKKMIIKAKNEAKKA</sequence>
<gene>
    <name evidence="1" type="ORF">CVT17_05605</name>
</gene>
<keyword evidence="1" id="KW-0067">ATP-binding</keyword>
<dbReference type="EMBL" id="CP049272">
    <property type="protein sequence ID" value="QPH86473.1"/>
    <property type="molecule type" value="Genomic_DNA"/>
</dbReference>
<evidence type="ECO:0000313" key="1">
    <source>
        <dbReference type="EMBL" id="QPH86473.1"/>
    </source>
</evidence>
<name>A0A1L9R2G4_9BACT</name>
<accession>A0A1L9R2G4</accession>
<dbReference type="AlphaFoldDB" id="A0A1L9R2G4"/>
<dbReference type="GO" id="GO:0004386">
    <property type="term" value="F:helicase activity"/>
    <property type="evidence" value="ECO:0007669"/>
    <property type="project" value="UniProtKB-KW"/>
</dbReference>
<reference evidence="1 2" key="1">
    <citation type="journal article" date="2018" name="Emerg. Microbes Infect.">
        <title>Genomic analysis of oral Campylobacter concisus strains identified a potential bacterial molecular marker associated with active Crohn's disease.</title>
        <authorList>
            <person name="Liu F."/>
            <person name="Ma R."/>
            <person name="Tay C.Y.A."/>
            <person name="Octavia S."/>
            <person name="Lan R."/>
            <person name="Chung H.K.L."/>
            <person name="Riordan S.M."/>
            <person name="Grimm M.C."/>
            <person name="Leong R.W."/>
            <person name="Tanaka M.M."/>
            <person name="Connor S."/>
            <person name="Zhang L."/>
        </authorList>
    </citation>
    <scope>NUCLEOTIDE SEQUENCE [LARGE SCALE GENOMIC DNA]</scope>
    <source>
        <strain evidence="1 2">P27CDO-S2</strain>
    </source>
</reference>